<dbReference type="SUPFAM" id="SSF109854">
    <property type="entry name" value="DinB/YfiT-like putative metalloenzymes"/>
    <property type="match status" value="1"/>
</dbReference>
<keyword evidence="2" id="KW-1185">Reference proteome</keyword>
<proteinExistence type="predicted"/>
<dbReference type="Gene3D" id="1.20.120.450">
    <property type="entry name" value="dinb family like domain"/>
    <property type="match status" value="1"/>
</dbReference>
<dbReference type="RefSeq" id="WP_091024083.1">
    <property type="nucleotide sequence ID" value="NZ_BKAE01000022.1"/>
</dbReference>
<evidence type="ECO:0000313" key="2">
    <source>
        <dbReference type="Proteomes" id="UP000199004"/>
    </source>
</evidence>
<dbReference type="Proteomes" id="UP000199004">
    <property type="component" value="Unassembled WGS sequence"/>
</dbReference>
<dbReference type="InterPro" id="IPR034660">
    <property type="entry name" value="DinB/YfiT-like"/>
</dbReference>
<dbReference type="EMBL" id="FNIC01000002">
    <property type="protein sequence ID" value="SDN28159.1"/>
    <property type="molecule type" value="Genomic_DNA"/>
</dbReference>
<name>A0A1H0A344_9ACTN</name>
<dbReference type="InterPro" id="IPR007061">
    <property type="entry name" value="MST-like"/>
</dbReference>
<evidence type="ECO:0000313" key="1">
    <source>
        <dbReference type="EMBL" id="SDN28159.1"/>
    </source>
</evidence>
<dbReference type="STRING" id="1005944.SAMN05192576_1922"/>
<dbReference type="Pfam" id="PF04978">
    <property type="entry name" value="MST"/>
    <property type="match status" value="1"/>
</dbReference>
<accession>A0A1H0A344</accession>
<organism evidence="1 2">
    <name type="scientific">Nocardioides szechwanensis</name>
    <dbReference type="NCBI Taxonomy" id="1005944"/>
    <lineage>
        <taxon>Bacteria</taxon>
        <taxon>Bacillati</taxon>
        <taxon>Actinomycetota</taxon>
        <taxon>Actinomycetes</taxon>
        <taxon>Propionibacteriales</taxon>
        <taxon>Nocardioidaceae</taxon>
        <taxon>Nocardioides</taxon>
    </lineage>
</organism>
<evidence type="ECO:0008006" key="3">
    <source>
        <dbReference type="Google" id="ProtNLM"/>
    </source>
</evidence>
<sequence>MDSEQRGFPPNNADERTTLLAFLDWHRNTLRIKTAGLGATQLDTPHPPSDMTLGGMLKHLAYVENWWARSIMAGHDDEPWASVDWDADGDWDWHSAKDDNPAQLRDLFDAEVDKADAVIASFTSLDAPSARKSGRTGEHFNLRWVLVHLVEEYARHNGHADLIREAIDGTVGH</sequence>
<dbReference type="OrthoDB" id="4548523at2"/>
<reference evidence="1 2" key="1">
    <citation type="submission" date="2016-10" db="EMBL/GenBank/DDBJ databases">
        <authorList>
            <person name="de Groot N.N."/>
        </authorList>
    </citation>
    <scope>NUCLEOTIDE SEQUENCE [LARGE SCALE GENOMIC DNA]</scope>
    <source>
        <strain evidence="1 2">CGMCC 1.11147</strain>
    </source>
</reference>
<dbReference type="AlphaFoldDB" id="A0A1H0A344"/>
<gene>
    <name evidence="1" type="ORF">SAMN05192576_1922</name>
</gene>
<protein>
    <recommendedName>
        <fullName evidence="3">DinB superfamily protein</fullName>
    </recommendedName>
</protein>